<accession>A0ABW1RNU6</accession>
<dbReference type="RefSeq" id="WP_137610699.1">
    <property type="nucleotide sequence ID" value="NZ_BJDF01000003.1"/>
</dbReference>
<evidence type="ECO:0000256" key="3">
    <source>
        <dbReference type="ARBA" id="ARBA00023125"/>
    </source>
</evidence>
<dbReference type="EMBL" id="JBHSSF010000020">
    <property type="protein sequence ID" value="MFC6176892.1"/>
    <property type="molecule type" value="Genomic_DNA"/>
</dbReference>
<dbReference type="PANTHER" id="PTHR30146:SF95">
    <property type="entry name" value="RIBOSE OPERON REPRESSOR"/>
    <property type="match status" value="1"/>
</dbReference>
<name>A0ABW1RNU6_9LACO</name>
<dbReference type="SUPFAM" id="SSF47413">
    <property type="entry name" value="lambda repressor-like DNA-binding domains"/>
    <property type="match status" value="1"/>
</dbReference>
<dbReference type="PROSITE" id="PS50932">
    <property type="entry name" value="HTH_LACI_2"/>
    <property type="match status" value="1"/>
</dbReference>
<organism evidence="6 7">
    <name type="scientific">Companilactobacillus huachuanensis</name>
    <dbReference type="NCBI Taxonomy" id="2559914"/>
    <lineage>
        <taxon>Bacteria</taxon>
        <taxon>Bacillati</taxon>
        <taxon>Bacillota</taxon>
        <taxon>Bacilli</taxon>
        <taxon>Lactobacillales</taxon>
        <taxon>Lactobacillaceae</taxon>
        <taxon>Companilactobacillus</taxon>
    </lineage>
</organism>
<proteinExistence type="predicted"/>
<keyword evidence="3 6" id="KW-0238">DNA-binding</keyword>
<dbReference type="InterPro" id="IPR000843">
    <property type="entry name" value="HTH_LacI"/>
</dbReference>
<dbReference type="SMART" id="SM00354">
    <property type="entry name" value="HTH_LACI"/>
    <property type="match status" value="1"/>
</dbReference>
<dbReference type="CDD" id="cd06291">
    <property type="entry name" value="PBP1_Qymf-like"/>
    <property type="match status" value="1"/>
</dbReference>
<feature type="domain" description="HTH lacI-type" evidence="5">
    <location>
        <begin position="6"/>
        <end position="60"/>
    </location>
</feature>
<dbReference type="SUPFAM" id="SSF53822">
    <property type="entry name" value="Periplasmic binding protein-like I"/>
    <property type="match status" value="1"/>
</dbReference>
<keyword evidence="1" id="KW-0678">Repressor</keyword>
<comment type="caution">
    <text evidence="6">The sequence shown here is derived from an EMBL/GenBank/DDBJ whole genome shotgun (WGS) entry which is preliminary data.</text>
</comment>
<dbReference type="InterPro" id="IPR046335">
    <property type="entry name" value="LacI/GalR-like_sensor"/>
</dbReference>
<dbReference type="PANTHER" id="PTHR30146">
    <property type="entry name" value="LACI-RELATED TRANSCRIPTIONAL REPRESSOR"/>
    <property type="match status" value="1"/>
</dbReference>
<dbReference type="InterPro" id="IPR028082">
    <property type="entry name" value="Peripla_BP_I"/>
</dbReference>
<keyword evidence="7" id="KW-1185">Reference proteome</keyword>
<dbReference type="InterPro" id="IPR010982">
    <property type="entry name" value="Lambda_DNA-bd_dom_sf"/>
</dbReference>
<evidence type="ECO:0000313" key="6">
    <source>
        <dbReference type="EMBL" id="MFC6176892.1"/>
    </source>
</evidence>
<evidence type="ECO:0000313" key="7">
    <source>
        <dbReference type="Proteomes" id="UP001596288"/>
    </source>
</evidence>
<dbReference type="Pfam" id="PF00356">
    <property type="entry name" value="LacI"/>
    <property type="match status" value="1"/>
</dbReference>
<dbReference type="PROSITE" id="PS00356">
    <property type="entry name" value="HTH_LACI_1"/>
    <property type="match status" value="1"/>
</dbReference>
<dbReference type="Gene3D" id="1.10.260.40">
    <property type="entry name" value="lambda repressor-like DNA-binding domains"/>
    <property type="match status" value="1"/>
</dbReference>
<evidence type="ECO:0000256" key="2">
    <source>
        <dbReference type="ARBA" id="ARBA00023015"/>
    </source>
</evidence>
<dbReference type="PRINTS" id="PR00036">
    <property type="entry name" value="HTHLACI"/>
</dbReference>
<protein>
    <submittedName>
        <fullName evidence="6">LacI family DNA-binding transcriptional regulator</fullName>
    </submittedName>
</protein>
<evidence type="ECO:0000256" key="1">
    <source>
        <dbReference type="ARBA" id="ARBA00022491"/>
    </source>
</evidence>
<keyword evidence="4" id="KW-0804">Transcription</keyword>
<dbReference type="CDD" id="cd01392">
    <property type="entry name" value="HTH_LacI"/>
    <property type="match status" value="1"/>
</dbReference>
<sequence>MGQKKISIREIAKLSGVSVATVSRVINNNGRFSEETRQRVLNVIHEQGYETNAIAKGLRMQKTNTIGIVVPDLNNSFFSDLVEKIESQFFTAGYSTIICDTARDAHKESIYLKMLESKLVDGIVVISGLSEFDSKQLSRRIPIVCIDRKPNAKDIFFIGSNHYKGAKLATEELIKSGTNPVILMGSRESTSSRDRLKGFKDTLIENGLNFDSGSIFQLTNQQDETIDGRRTAIRQLLRNKMMSGISPLGIFAVSDTLAADILFAAHSLYVSIPNDLKVIGFDDSPIARYCYPELTTIHQDTDTIAQDASTYLISAIQGDKVHTDSVKLVDVSLVKRNTV</sequence>
<dbReference type="Pfam" id="PF13377">
    <property type="entry name" value="Peripla_BP_3"/>
    <property type="match status" value="1"/>
</dbReference>
<gene>
    <name evidence="6" type="ORF">ACFQAV_08565</name>
</gene>
<evidence type="ECO:0000256" key="4">
    <source>
        <dbReference type="ARBA" id="ARBA00023163"/>
    </source>
</evidence>
<dbReference type="Gene3D" id="3.40.50.2300">
    <property type="match status" value="2"/>
</dbReference>
<keyword evidence="2" id="KW-0805">Transcription regulation</keyword>
<dbReference type="Proteomes" id="UP001596288">
    <property type="component" value="Unassembled WGS sequence"/>
</dbReference>
<dbReference type="GO" id="GO:0003677">
    <property type="term" value="F:DNA binding"/>
    <property type="evidence" value="ECO:0007669"/>
    <property type="project" value="UniProtKB-KW"/>
</dbReference>
<evidence type="ECO:0000259" key="5">
    <source>
        <dbReference type="PROSITE" id="PS50932"/>
    </source>
</evidence>
<reference evidence="7" key="1">
    <citation type="journal article" date="2019" name="Int. J. Syst. Evol. Microbiol.">
        <title>The Global Catalogue of Microorganisms (GCM) 10K type strain sequencing project: providing services to taxonomists for standard genome sequencing and annotation.</title>
        <authorList>
            <consortium name="The Broad Institute Genomics Platform"/>
            <consortium name="The Broad Institute Genome Sequencing Center for Infectious Disease"/>
            <person name="Wu L."/>
            <person name="Ma J."/>
        </authorList>
    </citation>
    <scope>NUCLEOTIDE SEQUENCE [LARGE SCALE GENOMIC DNA]</scope>
    <source>
        <strain evidence="7">CCM 8927</strain>
    </source>
</reference>